<organism evidence="1">
    <name type="scientific">marine metagenome</name>
    <dbReference type="NCBI Taxonomy" id="408172"/>
    <lineage>
        <taxon>unclassified sequences</taxon>
        <taxon>metagenomes</taxon>
        <taxon>ecological metagenomes</taxon>
    </lineage>
</organism>
<evidence type="ECO:0008006" key="2">
    <source>
        <dbReference type="Google" id="ProtNLM"/>
    </source>
</evidence>
<protein>
    <recommendedName>
        <fullName evidence="2">Phytanoyl-CoA dioxygenase</fullName>
    </recommendedName>
</protein>
<accession>A0A382HFF9</accession>
<name>A0A382HFF9_9ZZZZ</name>
<proteinExistence type="predicted"/>
<gene>
    <name evidence="1" type="ORF">METZ01_LOCUS238894</name>
</gene>
<dbReference type="AlphaFoldDB" id="A0A382HFF9"/>
<sequence length="155" mass="17114">VPAFYEPTEVELVQSGIHTLIGLVIEELGLPIDHAPFKSEVFDSGFQELIAHDRVLGGRIYDAVKQIPAFIRLVASTKNEAVVRQVRGTNHPALAAGGYGIRIDNPNEARFRAAWHQDYPAQIRSLDGLVFWSPLLPMTEELGPVEFCKGSHQDG</sequence>
<reference evidence="1" key="1">
    <citation type="submission" date="2018-05" db="EMBL/GenBank/DDBJ databases">
        <authorList>
            <person name="Lanie J.A."/>
            <person name="Ng W.-L."/>
            <person name="Kazmierczak K.M."/>
            <person name="Andrzejewski T.M."/>
            <person name="Davidsen T.M."/>
            <person name="Wayne K.J."/>
            <person name="Tettelin H."/>
            <person name="Glass J.I."/>
            <person name="Rusch D."/>
            <person name="Podicherti R."/>
            <person name="Tsui H.-C.T."/>
            <person name="Winkler M.E."/>
        </authorList>
    </citation>
    <scope>NUCLEOTIDE SEQUENCE</scope>
</reference>
<feature type="non-terminal residue" evidence="1">
    <location>
        <position position="1"/>
    </location>
</feature>
<evidence type="ECO:0000313" key="1">
    <source>
        <dbReference type="EMBL" id="SVB86040.1"/>
    </source>
</evidence>
<dbReference type="SUPFAM" id="SSF51197">
    <property type="entry name" value="Clavaminate synthase-like"/>
    <property type="match status" value="1"/>
</dbReference>
<dbReference type="EMBL" id="UINC01060967">
    <property type="protein sequence ID" value="SVB86040.1"/>
    <property type="molecule type" value="Genomic_DNA"/>
</dbReference>
<dbReference type="Gene3D" id="2.60.120.620">
    <property type="entry name" value="q2cbj1_9rhob like domain"/>
    <property type="match status" value="1"/>
</dbReference>
<feature type="non-terminal residue" evidence="1">
    <location>
        <position position="155"/>
    </location>
</feature>